<gene>
    <name evidence="1" type="ORF">BC739_009054</name>
</gene>
<reference evidence="1 2" key="1">
    <citation type="submission" date="2020-08" db="EMBL/GenBank/DDBJ databases">
        <title>Genomic Encyclopedia of Archaeal and Bacterial Type Strains, Phase II (KMG-II): from individual species to whole genera.</title>
        <authorList>
            <person name="Goeker M."/>
        </authorList>
    </citation>
    <scope>NUCLEOTIDE SEQUENCE [LARGE SCALE GENOMIC DNA]</scope>
    <source>
        <strain evidence="1 2">DSM 43850</strain>
    </source>
</reference>
<proteinExistence type="predicted"/>
<dbReference type="Proteomes" id="UP000517916">
    <property type="component" value="Unassembled WGS sequence"/>
</dbReference>
<comment type="caution">
    <text evidence="1">The sequence shown here is derived from an EMBL/GenBank/DDBJ whole genome shotgun (WGS) entry which is preliminary data.</text>
</comment>
<evidence type="ECO:0000313" key="2">
    <source>
        <dbReference type="Proteomes" id="UP000517916"/>
    </source>
</evidence>
<keyword evidence="2" id="KW-1185">Reference proteome</keyword>
<sequence>MVGKVDYLITDGDTFNGQTVPGLGENKSIALWWKVENLLRSSATFKDLGNALNTACTTNARTGVAGTTTADCTQVANAVKATQLLQNA</sequence>
<dbReference type="RefSeq" id="WP_318296971.1">
    <property type="nucleotide sequence ID" value="NZ_JACJID010000010.1"/>
</dbReference>
<accession>A0ABR6BY07</accession>
<protein>
    <submittedName>
        <fullName evidence="1">Uncharacterized protein</fullName>
    </submittedName>
</protein>
<name>A0ABR6BY07_9PSEU</name>
<dbReference type="EMBL" id="JACJID010000010">
    <property type="protein sequence ID" value="MBA8931795.1"/>
    <property type="molecule type" value="Genomic_DNA"/>
</dbReference>
<evidence type="ECO:0000313" key="1">
    <source>
        <dbReference type="EMBL" id="MBA8931795.1"/>
    </source>
</evidence>
<dbReference type="Gene3D" id="1.10.390.10">
    <property type="entry name" value="Neutral Protease Domain 2"/>
    <property type="match status" value="1"/>
</dbReference>
<dbReference type="InterPro" id="IPR027268">
    <property type="entry name" value="Peptidase_M4/M1_CTD_sf"/>
</dbReference>
<organism evidence="1 2">
    <name type="scientific">Kutzneria viridogrisea</name>
    <dbReference type="NCBI Taxonomy" id="47990"/>
    <lineage>
        <taxon>Bacteria</taxon>
        <taxon>Bacillati</taxon>
        <taxon>Actinomycetota</taxon>
        <taxon>Actinomycetes</taxon>
        <taxon>Pseudonocardiales</taxon>
        <taxon>Pseudonocardiaceae</taxon>
        <taxon>Kutzneria</taxon>
    </lineage>
</organism>